<accession>A0AAW6E037</accession>
<proteinExistence type="predicted"/>
<protein>
    <submittedName>
        <fullName evidence="1">Uncharacterized protein</fullName>
    </submittedName>
</protein>
<reference evidence="1" key="1">
    <citation type="submission" date="2023-01" db="EMBL/GenBank/DDBJ databases">
        <title>Human gut microbiome strain richness.</title>
        <authorList>
            <person name="Chen-Liaw A."/>
        </authorList>
    </citation>
    <scope>NUCLEOTIDE SEQUENCE</scope>
    <source>
        <strain evidence="1">D59st1_B8_D59t2_181005</strain>
    </source>
</reference>
<evidence type="ECO:0000313" key="1">
    <source>
        <dbReference type="EMBL" id="MDB8741089.1"/>
    </source>
</evidence>
<dbReference type="InterPro" id="IPR032675">
    <property type="entry name" value="LRR_dom_sf"/>
</dbReference>
<dbReference type="AlphaFoldDB" id="A0AAW6E037"/>
<evidence type="ECO:0000313" key="2">
    <source>
        <dbReference type="Proteomes" id="UP001211421"/>
    </source>
</evidence>
<sequence length="1106" mass="122005">MDYYNKIDEAYLTELQNPMRKLKFKVEILSHYEGAIGQITNDLSSAEVGSISINKEQGCRRSCSFTIIDRDEKYLPQVDSWFWYNRKFKLFIGVVVSNDIYWFPQGVFITKSATAHGKALAIEGIDKYGFLNGELNARMCLVEYQASVTNSKKGTKIADLIRDTLMLDLGNNIPLDPVEPLIDPIFYDAELYDDIVVDEGGYLGEIFDKLAEMYGANIYYDVNGRLRMERVFNYNLPSWYRHLSPQSNLGEVDIAETDIDVQYNYDGVNIVTVTTDNTNGEIYSYTAKNENPQSPVCITSVGYKGLDGGTYYISLGDTTLDSGEEKCRMQAEYILLQNTCMGTSVSFNYPSLPHLDVDNTIELTNEYYKFKKQLFLIQSLTIPLSNGEMTIEATNLQWLPFDTDCISIYCETLSDAVAISYDTNGGKDKGGNTITYKSINQAPNKQIVLQGGDMYNENKLFAWTDSQGNKYNYGDVYTVPNNNTTLIAQWITGNEVTVTNTLSTDSTVEFQSMSPSRCLIRYDDNEVVRRNTNAISTFKKNYSLGTHDTTIVSESDDLTNFDNAFDKGTTTKIDCSKVKATYLTSPMGNGFENITDFVFPANLANISTSEGVLSGCKKLTNIAFPTVYCDISSPESFLANSTFVNGLELPYTLNFTPMVSVDKQTGVEEIKQNEILKGSHVVGNLNIKAATTNKCVVYVNKETTSLVIYPATVQGRFYLMGKGIEGDLSRLQSIQIGRSTNINDTDGFGSNTSANINLSLDFQSGNCTTKIPKNAFNGYSGNMINVVIYGNVTDSNGITLESGSFCNMPNMTKLPMTNSTSLKVIPKNCMNNLTSLTSATTGYVVDVEGCNDMPNLTTLRIESSCEIVNGFNNCPKLKSLSFMSDGKVKEIGGLNNNIITTFYIPNMALSVSGVNNCSALTTVVIGASLTSFTGFNNCPKLNKFTVDSFNTTFKVVDNNLYQGNKLCRVPMSKSDIVVTNGTTEIMSNAIQVVFANSISIPNGCILANDSIKCQSVGQIIFHTSFNTKTGKYNNLTMTDFSTLDNVQVGTIFTYGNGITDTTNANCLPVVKYCIEHDINYVDMNETNTNARGVIGISGNAELDGDN</sequence>
<gene>
    <name evidence="1" type="ORF">PNV70_03280</name>
</gene>
<dbReference type="EMBL" id="JAQMLS010000002">
    <property type="protein sequence ID" value="MDB8741089.1"/>
    <property type="molecule type" value="Genomic_DNA"/>
</dbReference>
<comment type="caution">
    <text evidence="1">The sequence shown here is derived from an EMBL/GenBank/DDBJ whole genome shotgun (WGS) entry which is preliminary data.</text>
</comment>
<dbReference type="Gene3D" id="3.80.10.10">
    <property type="entry name" value="Ribonuclease Inhibitor"/>
    <property type="match status" value="1"/>
</dbReference>
<organism evidence="1 2">
    <name type="scientific">Ruminococcus bicirculans</name>
    <name type="common">ex Wegman et al. 2014</name>
    <dbReference type="NCBI Taxonomy" id="1160721"/>
    <lineage>
        <taxon>Bacteria</taxon>
        <taxon>Bacillati</taxon>
        <taxon>Bacillota</taxon>
        <taxon>Clostridia</taxon>
        <taxon>Eubacteriales</taxon>
        <taxon>Oscillospiraceae</taxon>
        <taxon>Ruminococcus</taxon>
    </lineage>
</organism>
<dbReference type="Proteomes" id="UP001211421">
    <property type="component" value="Unassembled WGS sequence"/>
</dbReference>
<name>A0AAW6E037_9FIRM</name>
<dbReference type="RefSeq" id="WP_195551121.1">
    <property type="nucleotide sequence ID" value="NZ_JADMNX010000002.1"/>
</dbReference>
<dbReference type="SUPFAM" id="SSF52058">
    <property type="entry name" value="L domain-like"/>
    <property type="match status" value="1"/>
</dbReference>